<feature type="region of interest" description="Disordered" evidence="6">
    <location>
        <begin position="61"/>
        <end position="93"/>
    </location>
</feature>
<keyword evidence="2" id="KW-0479">Metal-binding</keyword>
<sequence length="1965" mass="220581">MKANSLNNIFNFYREFDLPANGNMGVDTSALGLIGDSPDADPDTPRRSRMKMKKRGAVLIPDRNGVFESETRKRKRGSNPRTPQKRPRIEGTRNSIHFNAVYQNRRAAKKHTIIRIPEDPVRPARFYILRCEDHDIHFDDSPLQAGLAHLSEKHPHQNPTFEAVVEHFGYEVIGCDDVKLIQNNKAAKEAFERGERGARDSIRVRTDSPSSERPRKNTSHAVKKSRSRRSRRKTQNSSDSHDLVAGDVYIIYWSASKQWYAGLYIPLQDPESVGIDESLEAMGLLSNIPPCYEYDSSSKSFSWAEGYEDGGPDASEQHFLFMFFEGLEFPDLNHVAWIPIGEIQRWDEEKALMIEHSDQAVEYLKQREAAQQRKRFGPDDEIPDSADDNSTLDLTPRSPVAGSSTDFQSAQNAETVTPNAAQEAHAAEEADATEQSEEAQKDTELEPEEAQGTQLESEKATQPPVQPDTVEDEDILMSSPENPTESATQPPNEDSEDVMMETSEDATQEPLQQKDSKSNEDNQEIILNTQEDPAENVSSPKEPEEISVEREEESFPHEAREEHLSSADLENLLLEGEDLEFQFSQSQQRDLNQNLTHTPAFETISLSRVANDVVNTKQEEISSTSPTLEKASLAQAENNSGNETRDEIQLQRSSVATESSHEKTPQPRLSYAGMGRASSLSESLSSDLVDSRPQIQPASRQGRSGTRNHNALVAQSQMSSLSQSRVISRPPIMSPLMTIPSTSTAPPISTSLQLPMMSQPPTTSQSSVPRSLTRQRPSTGLQHPVSSWPLDNSWASTTPQRSGASQSSALARRPAPSQPTVTSQSSPSSQPPATRSPTSSRPPSSSQPSTSEPLLHAPTAQERPAAQVVMSPGPAVSNSEQPNNVRPTSQTSQVLAPPRPSPVGNSSPEDAQTRSEVLRHPHAAQPKAYSQALVNSSQPSERPRATRPKVSSKPSVDIVLLNRQAVSEAWSQLVTSGQQAATNSPTHMPAAHQRHSETPPVTSAARPEAPAPRRPLPRERSSPRPPVSTTKSHGAPQAMLSQDQAPSATSQHPFIAENTPGPQPEGPAHILSRQPPARYASQPTSPALQNSPHLPPMVVPQHASRLDGHYLPNSMLAQQQAALSMSRPGSAGHAGQQPMPSPSHAVAEAYQPGSASQGHIGSQPHASPVIGMVCIEISRMESPVPTSPSSLATSSTPLSFKTPTPSPAPTLPVSTPSPAPLQYPEPPDEFVQDNITYLNREKTTKKAARLGSSHVWKYGLRYIRDSDKKEVYYCYECAAGKCWKIRESPLSSGFRLKHKQELFIINGTSGVRNHREQKHQIDPQSGIKKLSRTRKSVLEQQRSAAATNTFFWKDSIEKFKELLVRWIVYCHIAFFQFENQYFRELLFFLNPALLSHLPKAAKTIRSWVMDAFRSKKQRLREDLRQARSRISISFDLWTSPNPYAVLGVIAMWIDTAGKRQTTVLGIRRVYGEHTGENIGSVILELLREYDVGGDQIGYFMLDNASSNDTAVEVILKELCPWMTPKQHRHRRLRCLGHIINLCCQAFLMGRDCERYLAKLEKHYQRGDYAKVEELWKRFGCLGRLHNLVRYIRLTPQRREEFAAIIIGGDLAEFDRLELIQNNSTRWNSWFHSITRALNVRERLEIFSARHVPGKGSHGIANFKLDGQHWFELEKIELALKDFYAATLLSEGKKTSLADWFSTLDCLLREINETKDHYDTIDTEDDNNFTWKYLQGCADAAWSKCEEYYSNQQLNWQNRFPEDTDLPPAYYAAQILDPYRKWAWFRQEWVLQAGKEKQEWFVNAQSAVKQLWETEYKGRYAVEMLPPPVRKERYPDPAFDRQREHKRIRIDAPVSAADLYEQYISTDRLHDDEAGCDEAIAYWLSRYDSQRDLARFALDLFAISPMSDECGRLFSSAKLTIVDRRGRLKADIIEACECLRAWYGKPRVEENNDSEDSENDDDWVTS</sequence>
<feature type="region of interest" description="Disordered" evidence="6">
    <location>
        <begin position="616"/>
        <end position="708"/>
    </location>
</feature>
<feature type="compositionally biased region" description="Basic residues" evidence="6">
    <location>
        <begin position="216"/>
        <end position="234"/>
    </location>
</feature>
<feature type="compositionally biased region" description="Pro residues" evidence="6">
    <location>
        <begin position="1204"/>
        <end position="1225"/>
    </location>
</feature>
<feature type="compositionally biased region" description="Polar residues" evidence="6">
    <location>
        <begin position="401"/>
        <end position="419"/>
    </location>
</feature>
<evidence type="ECO:0000313" key="9">
    <source>
        <dbReference type="Proteomes" id="UP000320707"/>
    </source>
</evidence>
<reference evidence="8 9" key="1">
    <citation type="journal article" date="2019" name="Microbiol. Resour. Announc.">
        <title>High-quality draft genome sequence of Fusarium oxysporum f. sp. cubense strain 160527, a causal agent of Panama disease.</title>
        <authorList>
            <person name="Asai S."/>
            <person name="Ayukawa Y."/>
            <person name="Gan P."/>
            <person name="Masuda S."/>
            <person name="Komatsu K."/>
            <person name="Shirasu K."/>
            <person name="Arie T."/>
        </authorList>
    </citation>
    <scope>NUCLEOTIDE SEQUENCE [LARGE SCALE GENOMIC DNA]</scope>
    <source>
        <strain evidence="8 9">160527</strain>
    </source>
</reference>
<feature type="compositionally biased region" description="Polar residues" evidence="6">
    <location>
        <begin position="1081"/>
        <end position="1092"/>
    </location>
</feature>
<dbReference type="GO" id="GO:0005634">
    <property type="term" value="C:nucleus"/>
    <property type="evidence" value="ECO:0007669"/>
    <property type="project" value="UniProtKB-SubCell"/>
</dbReference>
<evidence type="ECO:0000259" key="7">
    <source>
        <dbReference type="Pfam" id="PF05699"/>
    </source>
</evidence>
<comment type="subcellular location">
    <subcellularLocation>
        <location evidence="1">Nucleus</location>
    </subcellularLocation>
</comment>
<feature type="compositionally biased region" description="Polar residues" evidence="6">
    <location>
        <begin position="1039"/>
        <end position="1052"/>
    </location>
</feature>
<feature type="compositionally biased region" description="Polar residues" evidence="6">
    <location>
        <begin position="876"/>
        <end position="894"/>
    </location>
</feature>
<keyword evidence="4" id="KW-0862">Zinc</keyword>
<dbReference type="EMBL" id="SRMI01000003">
    <property type="protein sequence ID" value="TVY74976.1"/>
    <property type="molecule type" value="Genomic_DNA"/>
</dbReference>
<comment type="caution">
    <text evidence="8">The sequence shown here is derived from an EMBL/GenBank/DDBJ whole genome shotgun (WGS) entry which is preliminary data.</text>
</comment>
<feature type="compositionally biased region" description="Acidic residues" evidence="6">
    <location>
        <begin position="493"/>
        <end position="507"/>
    </location>
</feature>
<proteinExistence type="predicted"/>
<dbReference type="InterPro" id="IPR052035">
    <property type="entry name" value="ZnF_BED_domain_contain"/>
</dbReference>
<evidence type="ECO:0000256" key="4">
    <source>
        <dbReference type="ARBA" id="ARBA00022833"/>
    </source>
</evidence>
<evidence type="ECO:0000256" key="3">
    <source>
        <dbReference type="ARBA" id="ARBA00022771"/>
    </source>
</evidence>
<feature type="compositionally biased region" description="Polar residues" evidence="6">
    <location>
        <begin position="693"/>
        <end position="708"/>
    </location>
</feature>
<feature type="compositionally biased region" description="Polar residues" evidence="6">
    <location>
        <begin position="770"/>
        <end position="809"/>
    </location>
</feature>
<feature type="region of interest" description="Disordered" evidence="6">
    <location>
        <begin position="976"/>
        <end position="1100"/>
    </location>
</feature>
<accession>A0A559LL24</accession>
<feature type="compositionally biased region" description="Polar residues" evidence="6">
    <location>
        <begin position="976"/>
        <end position="986"/>
    </location>
</feature>
<dbReference type="InterPro" id="IPR012337">
    <property type="entry name" value="RNaseH-like_sf"/>
</dbReference>
<feature type="compositionally biased region" description="Basic residues" evidence="6">
    <location>
        <begin position="72"/>
        <end position="86"/>
    </location>
</feature>
<protein>
    <submittedName>
        <fullName evidence="8">Putative AC transposase</fullName>
    </submittedName>
</protein>
<organism evidence="8 9">
    <name type="scientific">Fusarium oxysporum f. sp. cubense</name>
    <dbReference type="NCBI Taxonomy" id="61366"/>
    <lineage>
        <taxon>Eukaryota</taxon>
        <taxon>Fungi</taxon>
        <taxon>Dikarya</taxon>
        <taxon>Ascomycota</taxon>
        <taxon>Pezizomycotina</taxon>
        <taxon>Sordariomycetes</taxon>
        <taxon>Hypocreomycetidae</taxon>
        <taxon>Hypocreales</taxon>
        <taxon>Nectriaceae</taxon>
        <taxon>Fusarium</taxon>
        <taxon>Fusarium oxysporum species complex</taxon>
    </lineage>
</organism>
<feature type="region of interest" description="Disordered" evidence="6">
    <location>
        <begin position="370"/>
        <end position="571"/>
    </location>
</feature>
<feature type="compositionally biased region" description="Low complexity" evidence="6">
    <location>
        <begin position="814"/>
        <end position="851"/>
    </location>
</feature>
<evidence type="ECO:0000256" key="2">
    <source>
        <dbReference type="ARBA" id="ARBA00022723"/>
    </source>
</evidence>
<gene>
    <name evidence="8" type="ORF">Focb16_v006251</name>
</gene>
<dbReference type="InterPro" id="IPR008906">
    <property type="entry name" value="HATC_C_dom"/>
</dbReference>
<feature type="compositionally biased region" description="Low complexity" evidence="6">
    <location>
        <begin position="1183"/>
        <end position="1199"/>
    </location>
</feature>
<feature type="region of interest" description="Disordered" evidence="6">
    <location>
        <begin position="732"/>
        <end position="956"/>
    </location>
</feature>
<feature type="compositionally biased region" description="Polar residues" evidence="6">
    <location>
        <begin position="479"/>
        <end position="492"/>
    </location>
</feature>
<feature type="domain" description="HAT C-terminal dimerisation" evidence="7">
    <location>
        <begin position="1859"/>
        <end position="1942"/>
    </location>
</feature>
<feature type="compositionally biased region" description="Basic and acidic residues" evidence="6">
    <location>
        <begin position="192"/>
        <end position="215"/>
    </location>
</feature>
<feature type="region of interest" description="Disordered" evidence="6">
    <location>
        <begin position="192"/>
        <end position="239"/>
    </location>
</feature>
<keyword evidence="5" id="KW-0539">Nucleus</keyword>
<evidence type="ECO:0000256" key="6">
    <source>
        <dbReference type="SAM" id="MobiDB-lite"/>
    </source>
</evidence>
<dbReference type="Pfam" id="PF05699">
    <property type="entry name" value="Dimer_Tnp_hAT"/>
    <property type="match status" value="1"/>
</dbReference>
<dbReference type="Proteomes" id="UP000320707">
    <property type="component" value="Unassembled WGS sequence"/>
</dbReference>
<feature type="compositionally biased region" description="Low complexity" evidence="6">
    <location>
        <begin position="678"/>
        <end position="688"/>
    </location>
</feature>
<evidence type="ECO:0000256" key="5">
    <source>
        <dbReference type="ARBA" id="ARBA00023242"/>
    </source>
</evidence>
<name>A0A559LL24_FUSOC</name>
<dbReference type="SUPFAM" id="SSF53098">
    <property type="entry name" value="Ribonuclease H-like"/>
    <property type="match status" value="1"/>
</dbReference>
<dbReference type="GO" id="GO:0008270">
    <property type="term" value="F:zinc ion binding"/>
    <property type="evidence" value="ECO:0007669"/>
    <property type="project" value="UniProtKB-KW"/>
</dbReference>
<feature type="region of interest" description="Disordered" evidence="6">
    <location>
        <begin position="1183"/>
        <end position="1228"/>
    </location>
</feature>
<feature type="compositionally biased region" description="Polar residues" evidence="6">
    <location>
        <begin position="616"/>
        <end position="627"/>
    </location>
</feature>
<keyword evidence="3" id="KW-0863">Zinc-finger</keyword>
<feature type="compositionally biased region" description="Basic and acidic residues" evidence="6">
    <location>
        <begin position="541"/>
        <end position="565"/>
    </location>
</feature>
<feature type="compositionally biased region" description="Low complexity" evidence="6">
    <location>
        <begin position="738"/>
        <end position="769"/>
    </location>
</feature>
<dbReference type="PANTHER" id="PTHR46481">
    <property type="entry name" value="ZINC FINGER BED DOMAIN-CONTAINING PROTEIN 4"/>
    <property type="match status" value="1"/>
</dbReference>
<evidence type="ECO:0000256" key="1">
    <source>
        <dbReference type="ARBA" id="ARBA00004123"/>
    </source>
</evidence>
<evidence type="ECO:0000313" key="8">
    <source>
        <dbReference type="EMBL" id="TVY74976.1"/>
    </source>
</evidence>
<feature type="region of interest" description="Disordered" evidence="6">
    <location>
        <begin position="1120"/>
        <end position="1165"/>
    </location>
</feature>
<dbReference type="PANTHER" id="PTHR46481:SF10">
    <property type="entry name" value="ZINC FINGER BED DOMAIN-CONTAINING PROTEIN 39"/>
    <property type="match status" value="1"/>
</dbReference>
<dbReference type="GO" id="GO:0046983">
    <property type="term" value="F:protein dimerization activity"/>
    <property type="evidence" value="ECO:0007669"/>
    <property type="project" value="InterPro"/>
</dbReference>
<feature type="compositionally biased region" description="Polar residues" evidence="6">
    <location>
        <begin position="525"/>
        <end position="539"/>
    </location>
</feature>